<dbReference type="OMA" id="CPFSHFD"/>
<reference evidence="10" key="1">
    <citation type="submission" date="2022-08" db="UniProtKB">
        <authorList>
            <consortium name="EnsemblMetazoa"/>
        </authorList>
    </citation>
    <scope>IDENTIFICATION</scope>
    <source>
        <strain evidence="10">05x7-T-G4-1.051#20</strain>
    </source>
</reference>
<keyword evidence="3" id="KW-0639">Primosome</keyword>
<sequence length="533" mass="60727">MYYFEAPRGILSLKNFETYATLRLNFLSRVLKCRNDINEFLAITTDPEIVAASDIFLEGSYKDLISHFTLRLLLASESGACSFLVQAETRLFQFRLQCLSDTELSRFLSFTEKRLNKIKKSGKTLYAEHSLVSYTQDILYRVKSSDLSWKTVVAQCRENRHHSFFTVPFTVVPHLVAKRIVTLHNGLASVPYQYLHDVLRHCFELNLIHGVQYCKSLQGNLDKRCRVLKHRLMIMLQSKFRLPDFPSTTAISPLSQQDILLESGSFPPCMSVLFHSLQTNHQLHHHSRVQLTLFLKEIGMPVQEALQFWKHQYSMAPHGDPRSGCGPKWVGKERRYTYSIRHLYGLEGSQVNYRAHCCASLQEFIPPCGSNGGCPFKHFDDAALGQLLQSEDIMETTDILALRAENQFSCACSLYLKRKAIKPLKSQSMCTCSPTKEPKAKKARLENHSPGIHNQERDSFIGQREMEDKHWSGDQSEVLGSRTGQGYSLTKTVKPLMNSKRAADTQTIQNLGESQRRLDMDTSNPCGNVDSSD</sequence>
<keyword evidence="11" id="KW-1185">Reference proteome</keyword>
<feature type="compositionally biased region" description="Polar residues" evidence="8">
    <location>
        <begin position="521"/>
        <end position="533"/>
    </location>
</feature>
<name>A0A8W8LG79_MAGGI</name>
<evidence type="ECO:0000259" key="9">
    <source>
        <dbReference type="Pfam" id="PF04104"/>
    </source>
</evidence>
<comment type="cofactor">
    <cofactor evidence="1">
        <name>[4Fe-4S] cluster</name>
        <dbReference type="ChEBI" id="CHEBI:49883"/>
    </cofactor>
</comment>
<dbReference type="InterPro" id="IPR058560">
    <property type="entry name" value="DNA_primase_C"/>
</dbReference>
<keyword evidence="4" id="KW-0235">DNA replication</keyword>
<evidence type="ECO:0000256" key="3">
    <source>
        <dbReference type="ARBA" id="ARBA00022515"/>
    </source>
</evidence>
<dbReference type="EnsemblMetazoa" id="G27833.1">
    <property type="protein sequence ID" value="G27833.1:cds"/>
    <property type="gene ID" value="G27833"/>
</dbReference>
<dbReference type="GO" id="GO:0006269">
    <property type="term" value="P:DNA replication, synthesis of primer"/>
    <property type="evidence" value="ECO:0007669"/>
    <property type="project" value="UniProtKB-KW"/>
</dbReference>
<evidence type="ECO:0000256" key="6">
    <source>
        <dbReference type="ARBA" id="ARBA00023004"/>
    </source>
</evidence>
<feature type="region of interest" description="Disordered" evidence="8">
    <location>
        <begin position="495"/>
        <end position="533"/>
    </location>
</feature>
<dbReference type="Pfam" id="PF26466">
    <property type="entry name" value="DNA_primase_lrg_N"/>
    <property type="match status" value="1"/>
</dbReference>
<dbReference type="Gene3D" id="1.20.930.80">
    <property type="match status" value="1"/>
</dbReference>
<dbReference type="PANTHER" id="PTHR10537">
    <property type="entry name" value="DNA PRIMASE LARGE SUBUNIT"/>
    <property type="match status" value="1"/>
</dbReference>
<organism evidence="10 11">
    <name type="scientific">Magallana gigas</name>
    <name type="common">Pacific oyster</name>
    <name type="synonym">Crassostrea gigas</name>
    <dbReference type="NCBI Taxonomy" id="29159"/>
    <lineage>
        <taxon>Eukaryota</taxon>
        <taxon>Metazoa</taxon>
        <taxon>Spiralia</taxon>
        <taxon>Lophotrochozoa</taxon>
        <taxon>Mollusca</taxon>
        <taxon>Bivalvia</taxon>
        <taxon>Autobranchia</taxon>
        <taxon>Pteriomorphia</taxon>
        <taxon>Ostreida</taxon>
        <taxon>Ostreoidea</taxon>
        <taxon>Ostreidae</taxon>
        <taxon>Magallana</taxon>
    </lineage>
</organism>
<evidence type="ECO:0000256" key="7">
    <source>
        <dbReference type="ARBA" id="ARBA00023014"/>
    </source>
</evidence>
<evidence type="ECO:0000256" key="4">
    <source>
        <dbReference type="ARBA" id="ARBA00022705"/>
    </source>
</evidence>
<evidence type="ECO:0000313" key="11">
    <source>
        <dbReference type="Proteomes" id="UP000005408"/>
    </source>
</evidence>
<evidence type="ECO:0000256" key="1">
    <source>
        <dbReference type="ARBA" id="ARBA00001966"/>
    </source>
</evidence>
<feature type="compositionally biased region" description="Polar residues" evidence="8">
    <location>
        <begin position="504"/>
        <end position="513"/>
    </location>
</feature>
<proteinExistence type="predicted"/>
<keyword evidence="2" id="KW-0004">4Fe-4S</keyword>
<evidence type="ECO:0000256" key="8">
    <source>
        <dbReference type="SAM" id="MobiDB-lite"/>
    </source>
</evidence>
<dbReference type="OrthoDB" id="421393at2759"/>
<keyword evidence="7" id="KW-0411">Iron-sulfur</keyword>
<dbReference type="GO" id="GO:0005658">
    <property type="term" value="C:alpha DNA polymerase:primase complex"/>
    <property type="evidence" value="ECO:0007669"/>
    <property type="project" value="TreeGrafter"/>
</dbReference>
<evidence type="ECO:0000256" key="5">
    <source>
        <dbReference type="ARBA" id="ARBA00022723"/>
    </source>
</evidence>
<feature type="domain" description="DNA primase large subunit C-terminal" evidence="9">
    <location>
        <begin position="262"/>
        <end position="418"/>
    </location>
</feature>
<protein>
    <recommendedName>
        <fullName evidence="9">DNA primase large subunit C-terminal domain-containing protein</fullName>
    </recommendedName>
</protein>
<dbReference type="InterPro" id="IPR007238">
    <property type="entry name" value="DNA_primase_lsu_euk/arc"/>
</dbReference>
<dbReference type="GO" id="GO:0046872">
    <property type="term" value="F:metal ion binding"/>
    <property type="evidence" value="ECO:0007669"/>
    <property type="project" value="UniProtKB-KW"/>
</dbReference>
<evidence type="ECO:0000256" key="2">
    <source>
        <dbReference type="ARBA" id="ARBA00022485"/>
    </source>
</evidence>
<dbReference type="GO" id="GO:0006270">
    <property type="term" value="P:DNA replication initiation"/>
    <property type="evidence" value="ECO:0007669"/>
    <property type="project" value="TreeGrafter"/>
</dbReference>
<keyword evidence="6" id="KW-0408">Iron</keyword>
<accession>A0A8W8LG79</accession>
<dbReference type="Proteomes" id="UP000005408">
    <property type="component" value="Unassembled WGS sequence"/>
</dbReference>
<evidence type="ECO:0000313" key="10">
    <source>
        <dbReference type="EnsemblMetazoa" id="G27833.1:cds"/>
    </source>
</evidence>
<keyword evidence="5" id="KW-0479">Metal-binding</keyword>
<dbReference type="PANTHER" id="PTHR10537:SF4">
    <property type="entry name" value="DNA PRIMASE LARGE SUBUNIT"/>
    <property type="match status" value="1"/>
</dbReference>
<dbReference type="Pfam" id="PF04104">
    <property type="entry name" value="DNA_primase_lrg"/>
    <property type="match status" value="1"/>
</dbReference>
<dbReference type="AlphaFoldDB" id="A0A8W8LG79"/>
<dbReference type="GO" id="GO:0051539">
    <property type="term" value="F:4 iron, 4 sulfur cluster binding"/>
    <property type="evidence" value="ECO:0007669"/>
    <property type="project" value="UniProtKB-KW"/>
</dbReference>